<sequence length="73" mass="8469">MSYNQVFQRLFHGHIFAKSEPMDSLEYLPTDSSTPLTSRSNPPEVDSLFKRTEQVVFLYDRKYSAIQKPTCPP</sequence>
<name>A0A415KQG9_9BACE</name>
<protein>
    <submittedName>
        <fullName evidence="1">Uncharacterized protein</fullName>
    </submittedName>
</protein>
<dbReference type="Proteomes" id="UP000284495">
    <property type="component" value="Unassembled WGS sequence"/>
</dbReference>
<proteinExistence type="predicted"/>
<evidence type="ECO:0000313" key="2">
    <source>
        <dbReference type="Proteomes" id="UP000284495"/>
    </source>
</evidence>
<comment type="caution">
    <text evidence="1">The sequence shown here is derived from an EMBL/GenBank/DDBJ whole genome shotgun (WGS) entry which is preliminary data.</text>
</comment>
<dbReference type="EMBL" id="QROO01000010">
    <property type="protein sequence ID" value="RHL38488.1"/>
    <property type="molecule type" value="Genomic_DNA"/>
</dbReference>
<gene>
    <name evidence="1" type="ORF">DW027_09350</name>
</gene>
<organism evidence="1 2">
    <name type="scientific">Bacteroides xylanisolvens</name>
    <dbReference type="NCBI Taxonomy" id="371601"/>
    <lineage>
        <taxon>Bacteria</taxon>
        <taxon>Pseudomonadati</taxon>
        <taxon>Bacteroidota</taxon>
        <taxon>Bacteroidia</taxon>
        <taxon>Bacteroidales</taxon>
        <taxon>Bacteroidaceae</taxon>
        <taxon>Bacteroides</taxon>
    </lineage>
</organism>
<accession>A0A415KQG9</accession>
<dbReference type="AlphaFoldDB" id="A0A415KQG9"/>
<evidence type="ECO:0000313" key="1">
    <source>
        <dbReference type="EMBL" id="RHL38488.1"/>
    </source>
</evidence>
<reference evidence="1 2" key="1">
    <citation type="submission" date="2018-08" db="EMBL/GenBank/DDBJ databases">
        <title>A genome reference for cultivated species of the human gut microbiota.</title>
        <authorList>
            <person name="Zou Y."/>
            <person name="Xue W."/>
            <person name="Luo G."/>
        </authorList>
    </citation>
    <scope>NUCLEOTIDE SEQUENCE [LARGE SCALE GENOMIC DNA]</scope>
    <source>
        <strain evidence="1 2">AF38-2</strain>
    </source>
</reference>